<sequence>MRDRSSSAPMLAPRLSPLIAPIPFAALPEEWLPAYAPRITVIHPSDGSHLPIRSFSGEAEVAGSGHHGSLAVATAVTQRS</sequence>
<accession>A0ABN3QEJ7</accession>
<dbReference type="EMBL" id="BAAATD010000011">
    <property type="protein sequence ID" value="GAA2624353.1"/>
    <property type="molecule type" value="Genomic_DNA"/>
</dbReference>
<name>A0ABN3QEJ7_9ACTN</name>
<protein>
    <submittedName>
        <fullName evidence="1">Uncharacterized protein</fullName>
    </submittedName>
</protein>
<evidence type="ECO:0000313" key="1">
    <source>
        <dbReference type="EMBL" id="GAA2624353.1"/>
    </source>
</evidence>
<keyword evidence="2" id="KW-1185">Reference proteome</keyword>
<organism evidence="1 2">
    <name type="scientific">Actinomadura fulvescens</name>
    <dbReference type="NCBI Taxonomy" id="46160"/>
    <lineage>
        <taxon>Bacteria</taxon>
        <taxon>Bacillati</taxon>
        <taxon>Actinomycetota</taxon>
        <taxon>Actinomycetes</taxon>
        <taxon>Streptosporangiales</taxon>
        <taxon>Thermomonosporaceae</taxon>
        <taxon>Actinomadura</taxon>
    </lineage>
</organism>
<reference evidence="1 2" key="1">
    <citation type="journal article" date="2019" name="Int. J. Syst. Evol. Microbiol.">
        <title>The Global Catalogue of Microorganisms (GCM) 10K type strain sequencing project: providing services to taxonomists for standard genome sequencing and annotation.</title>
        <authorList>
            <consortium name="The Broad Institute Genomics Platform"/>
            <consortium name="The Broad Institute Genome Sequencing Center for Infectious Disease"/>
            <person name="Wu L."/>
            <person name="Ma J."/>
        </authorList>
    </citation>
    <scope>NUCLEOTIDE SEQUENCE [LARGE SCALE GENOMIC DNA]</scope>
    <source>
        <strain evidence="1 2">JCM 6833</strain>
    </source>
</reference>
<comment type="caution">
    <text evidence="1">The sequence shown here is derived from an EMBL/GenBank/DDBJ whole genome shotgun (WGS) entry which is preliminary data.</text>
</comment>
<proteinExistence type="predicted"/>
<gene>
    <name evidence="1" type="ORF">GCM10010411_71050</name>
</gene>
<dbReference type="Proteomes" id="UP001501509">
    <property type="component" value="Unassembled WGS sequence"/>
</dbReference>
<evidence type="ECO:0000313" key="2">
    <source>
        <dbReference type="Proteomes" id="UP001501509"/>
    </source>
</evidence>